<proteinExistence type="inferred from homology"/>
<evidence type="ECO:0000256" key="5">
    <source>
        <dbReference type="PIRSR" id="PIRSR000097-2"/>
    </source>
</evidence>
<comment type="similarity">
    <text evidence="1">Belongs to the aldo/keto reductase family.</text>
</comment>
<feature type="domain" description="NADP-dependent oxidoreductase" evidence="7">
    <location>
        <begin position="1"/>
        <end position="235"/>
    </location>
</feature>
<dbReference type="InterPro" id="IPR020471">
    <property type="entry name" value="AKR"/>
</dbReference>
<gene>
    <name evidence="8" type="ORF">FCK90_11425</name>
</gene>
<evidence type="ECO:0000256" key="4">
    <source>
        <dbReference type="PIRSR" id="PIRSR000097-1"/>
    </source>
</evidence>
<dbReference type="EMBL" id="SZWF01000016">
    <property type="protein sequence ID" value="KAA9393627.1"/>
    <property type="molecule type" value="Genomic_DNA"/>
</dbReference>
<evidence type="ECO:0000256" key="2">
    <source>
        <dbReference type="ARBA" id="ARBA00022857"/>
    </source>
</evidence>
<sequence length="254" mass="28677">MDDAEAEAVVYEALSTGFRLIDTAVNYENETGVGRAIKDSLLPRDEVFVTTKLPGRDHGTDSVRRSLEGSLGRLGLDRVDLYLIHWPNPKHGLYVDSFRTMLELRDEGLVGSVGVSNFTPEMVDELIAKVGEAPTVNQVELQPQYQQEQLRAHHHGHRILVEAWAPLGYDSKMLEHEWVQEIAADQGRTPAQVILRWHVQSGVLPIPKTSKAKRMAENLDVFGWELTSRQMSRMKMLHTGLSASGFDPWEHEEM</sequence>
<evidence type="ECO:0000256" key="1">
    <source>
        <dbReference type="ARBA" id="ARBA00007905"/>
    </source>
</evidence>
<dbReference type="Pfam" id="PF00248">
    <property type="entry name" value="Aldo_ket_red"/>
    <property type="match status" value="1"/>
</dbReference>
<dbReference type="InterPro" id="IPR018170">
    <property type="entry name" value="Aldo/ket_reductase_CS"/>
</dbReference>
<dbReference type="Gene3D" id="3.20.20.100">
    <property type="entry name" value="NADP-dependent oxidoreductase domain"/>
    <property type="match status" value="1"/>
</dbReference>
<evidence type="ECO:0000256" key="6">
    <source>
        <dbReference type="PIRSR" id="PIRSR000097-3"/>
    </source>
</evidence>
<feature type="binding site" evidence="5">
    <location>
        <position position="85"/>
    </location>
    <ligand>
        <name>substrate</name>
    </ligand>
</feature>
<evidence type="ECO:0000256" key="3">
    <source>
        <dbReference type="ARBA" id="ARBA00023002"/>
    </source>
</evidence>
<keyword evidence="2" id="KW-0521">NADP</keyword>
<comment type="caution">
    <text evidence="8">The sequence shown here is derived from an EMBL/GenBank/DDBJ whole genome shotgun (WGS) entry which is preliminary data.</text>
</comment>
<dbReference type="AlphaFoldDB" id="A0A5J5KV86"/>
<dbReference type="PROSITE" id="PS00798">
    <property type="entry name" value="ALDOKETO_REDUCTASE_1"/>
    <property type="match status" value="1"/>
</dbReference>
<evidence type="ECO:0000313" key="8">
    <source>
        <dbReference type="EMBL" id="KAA9393627.1"/>
    </source>
</evidence>
<dbReference type="PANTHER" id="PTHR43827:SF3">
    <property type="entry name" value="NADP-DEPENDENT OXIDOREDUCTASE DOMAIN-CONTAINING PROTEIN"/>
    <property type="match status" value="1"/>
</dbReference>
<organism evidence="8 9">
    <name type="scientific">Kocuria coralli</name>
    <dbReference type="NCBI Taxonomy" id="1461025"/>
    <lineage>
        <taxon>Bacteria</taxon>
        <taxon>Bacillati</taxon>
        <taxon>Actinomycetota</taxon>
        <taxon>Actinomycetes</taxon>
        <taxon>Micrococcales</taxon>
        <taxon>Micrococcaceae</taxon>
        <taxon>Kocuria</taxon>
    </lineage>
</organism>
<keyword evidence="9" id="KW-1185">Reference proteome</keyword>
<evidence type="ECO:0000259" key="7">
    <source>
        <dbReference type="Pfam" id="PF00248"/>
    </source>
</evidence>
<dbReference type="GO" id="GO:0016616">
    <property type="term" value="F:oxidoreductase activity, acting on the CH-OH group of donors, NAD or NADP as acceptor"/>
    <property type="evidence" value="ECO:0007669"/>
    <property type="project" value="UniProtKB-ARBA"/>
</dbReference>
<dbReference type="PANTHER" id="PTHR43827">
    <property type="entry name" value="2,5-DIKETO-D-GLUCONIC ACID REDUCTASE"/>
    <property type="match status" value="1"/>
</dbReference>
<dbReference type="Proteomes" id="UP000325957">
    <property type="component" value="Unassembled WGS sequence"/>
</dbReference>
<feature type="site" description="Lowers pKa of active site Tyr" evidence="6">
    <location>
        <position position="52"/>
    </location>
</feature>
<dbReference type="PRINTS" id="PR00069">
    <property type="entry name" value="ALDKETRDTASE"/>
</dbReference>
<dbReference type="FunFam" id="3.20.20.100:FF:000002">
    <property type="entry name" value="2,5-diketo-D-gluconic acid reductase A"/>
    <property type="match status" value="1"/>
</dbReference>
<dbReference type="SUPFAM" id="SSF51430">
    <property type="entry name" value="NAD(P)-linked oxidoreductase"/>
    <property type="match status" value="1"/>
</dbReference>
<dbReference type="PROSITE" id="PS00063">
    <property type="entry name" value="ALDOKETO_REDUCTASE_3"/>
    <property type="match status" value="1"/>
</dbReference>
<keyword evidence="3" id="KW-0560">Oxidoreductase</keyword>
<protein>
    <submittedName>
        <fullName evidence="8">Aldo/keto reductase</fullName>
    </submittedName>
</protein>
<dbReference type="InterPro" id="IPR036812">
    <property type="entry name" value="NAD(P)_OxRdtase_dom_sf"/>
</dbReference>
<evidence type="ECO:0000313" key="9">
    <source>
        <dbReference type="Proteomes" id="UP000325957"/>
    </source>
</evidence>
<accession>A0A5J5KV86</accession>
<dbReference type="PIRSF" id="PIRSF000097">
    <property type="entry name" value="AKR"/>
    <property type="match status" value="1"/>
</dbReference>
<name>A0A5J5KV86_9MICC</name>
<feature type="active site" description="Proton donor" evidence="4">
    <location>
        <position position="27"/>
    </location>
</feature>
<reference evidence="8 9" key="1">
    <citation type="submission" date="2019-05" db="EMBL/GenBank/DDBJ databases">
        <title>Kocuria coralli sp. nov., a novel actinobacterium isolated from coral reef seawater.</title>
        <authorList>
            <person name="Li J."/>
        </authorList>
    </citation>
    <scope>NUCLEOTIDE SEQUENCE [LARGE SCALE GENOMIC DNA]</scope>
    <source>
        <strain evidence="8 9">SCSIO 13007</strain>
    </source>
</reference>
<dbReference type="InterPro" id="IPR023210">
    <property type="entry name" value="NADP_OxRdtase_dom"/>
</dbReference>
<dbReference type="OrthoDB" id="9804790at2"/>